<keyword evidence="4 9" id="KW-0808">Transferase</keyword>
<comment type="caution">
    <text evidence="9">The sequence shown here is derived from an EMBL/GenBank/DDBJ whole genome shotgun (WGS) entry which is preliminary data.</text>
</comment>
<accession>A0A5C5Z174</accession>
<dbReference type="AlphaFoldDB" id="A0A5C5Z174"/>
<dbReference type="EMBL" id="SJPJ01000001">
    <property type="protein sequence ID" value="TWT81142.1"/>
    <property type="molecule type" value="Genomic_DNA"/>
</dbReference>
<evidence type="ECO:0000313" key="9">
    <source>
        <dbReference type="EMBL" id="TWT81142.1"/>
    </source>
</evidence>
<name>A0A5C5Z174_9BACT</name>
<evidence type="ECO:0000256" key="2">
    <source>
        <dbReference type="ARBA" id="ARBA00010447"/>
    </source>
</evidence>
<dbReference type="GO" id="GO:0006534">
    <property type="term" value="P:cysteine metabolic process"/>
    <property type="evidence" value="ECO:0007669"/>
    <property type="project" value="InterPro"/>
</dbReference>
<dbReference type="InterPro" id="IPR015421">
    <property type="entry name" value="PyrdxlP-dep_Trfase_major"/>
</dbReference>
<comment type="similarity">
    <text evidence="2">Belongs to the class-V pyridoxal-phosphate-dependent aminotransferase family. Csd subfamily.</text>
</comment>
<feature type="region of interest" description="Disordered" evidence="7">
    <location>
        <begin position="1"/>
        <end position="22"/>
    </location>
</feature>
<dbReference type="GO" id="GO:0030170">
    <property type="term" value="F:pyridoxal phosphate binding"/>
    <property type="evidence" value="ECO:0007669"/>
    <property type="project" value="InterPro"/>
</dbReference>
<evidence type="ECO:0000256" key="1">
    <source>
        <dbReference type="ARBA" id="ARBA00001933"/>
    </source>
</evidence>
<dbReference type="Gene3D" id="3.90.1150.10">
    <property type="entry name" value="Aspartate Aminotransferase, domain 1"/>
    <property type="match status" value="1"/>
</dbReference>
<evidence type="ECO:0000256" key="4">
    <source>
        <dbReference type="ARBA" id="ARBA00022679"/>
    </source>
</evidence>
<reference evidence="9 10" key="1">
    <citation type="submission" date="2019-02" db="EMBL/GenBank/DDBJ databases">
        <title>Deep-cultivation of Planctomycetes and their phenomic and genomic characterization uncovers novel biology.</title>
        <authorList>
            <person name="Wiegand S."/>
            <person name="Jogler M."/>
            <person name="Boedeker C."/>
            <person name="Pinto D."/>
            <person name="Vollmers J."/>
            <person name="Rivas-Marin E."/>
            <person name="Kohn T."/>
            <person name="Peeters S.H."/>
            <person name="Heuer A."/>
            <person name="Rast P."/>
            <person name="Oberbeckmann S."/>
            <person name="Bunk B."/>
            <person name="Jeske O."/>
            <person name="Meyerdierks A."/>
            <person name="Storesund J.E."/>
            <person name="Kallscheuer N."/>
            <person name="Luecker S."/>
            <person name="Lage O.M."/>
            <person name="Pohl T."/>
            <person name="Merkel B.J."/>
            <person name="Hornburger P."/>
            <person name="Mueller R.-W."/>
            <person name="Bruemmer F."/>
            <person name="Labrenz M."/>
            <person name="Spormann A.M."/>
            <person name="Op Den Camp H."/>
            <person name="Overmann J."/>
            <person name="Amann R."/>
            <person name="Jetten M.S.M."/>
            <person name="Mascher T."/>
            <person name="Medema M.H."/>
            <person name="Devos D.P."/>
            <person name="Kaster A.-K."/>
            <person name="Ovreas L."/>
            <person name="Rohde M."/>
            <person name="Galperin M.Y."/>
            <person name="Jogler C."/>
        </authorList>
    </citation>
    <scope>NUCLEOTIDE SEQUENCE [LARGE SCALE GENOMIC DNA]</scope>
    <source>
        <strain evidence="9 10">CA13</strain>
    </source>
</reference>
<dbReference type="InterPro" id="IPR015424">
    <property type="entry name" value="PyrdxlP-dep_Trfase"/>
</dbReference>
<evidence type="ECO:0000259" key="8">
    <source>
        <dbReference type="Pfam" id="PF00266"/>
    </source>
</evidence>
<dbReference type="SUPFAM" id="SSF53383">
    <property type="entry name" value="PLP-dependent transferases"/>
    <property type="match status" value="1"/>
</dbReference>
<evidence type="ECO:0000256" key="7">
    <source>
        <dbReference type="SAM" id="MobiDB-lite"/>
    </source>
</evidence>
<dbReference type="CDD" id="cd06453">
    <property type="entry name" value="SufS_like"/>
    <property type="match status" value="1"/>
</dbReference>
<dbReference type="PANTHER" id="PTHR43586:SF8">
    <property type="entry name" value="CYSTEINE DESULFURASE 1, CHLOROPLASTIC"/>
    <property type="match status" value="1"/>
</dbReference>
<dbReference type="Proteomes" id="UP000315010">
    <property type="component" value="Unassembled WGS sequence"/>
</dbReference>
<evidence type="ECO:0000256" key="5">
    <source>
        <dbReference type="ARBA" id="ARBA00022898"/>
    </source>
</evidence>
<dbReference type="InterPro" id="IPR000192">
    <property type="entry name" value="Aminotrans_V_dom"/>
</dbReference>
<keyword evidence="10" id="KW-1185">Reference proteome</keyword>
<dbReference type="PANTHER" id="PTHR43586">
    <property type="entry name" value="CYSTEINE DESULFURASE"/>
    <property type="match status" value="1"/>
</dbReference>
<evidence type="ECO:0000256" key="6">
    <source>
        <dbReference type="ARBA" id="ARBA00050776"/>
    </source>
</evidence>
<protein>
    <recommendedName>
        <fullName evidence="3">cysteine desulfurase</fullName>
        <ecNumber evidence="3">2.8.1.7</ecNumber>
    </recommendedName>
</protein>
<organism evidence="9 10">
    <name type="scientific">Novipirellula herctigrandis</name>
    <dbReference type="NCBI Taxonomy" id="2527986"/>
    <lineage>
        <taxon>Bacteria</taxon>
        <taxon>Pseudomonadati</taxon>
        <taxon>Planctomycetota</taxon>
        <taxon>Planctomycetia</taxon>
        <taxon>Pirellulales</taxon>
        <taxon>Pirellulaceae</taxon>
        <taxon>Novipirellula</taxon>
    </lineage>
</organism>
<proteinExistence type="inferred from homology"/>
<gene>
    <name evidence="9" type="primary">csd_2</name>
    <name evidence="9" type="ORF">CA13_25900</name>
</gene>
<sequence length="454" mass="49695">MSFCSGTRQELRQRSDSRQKAESLGDFRYGNARFLPRFLKTARPPQRESEAKCGRRIMDTEQIRHEFPILDRQIGGEPLVYLDSAATYLKPRAVIDAVCDCYRQTAGTIGRGVHVLAEDAVSRFDDARETIADFINADADEIVFVRNATEAINLVASSLPAGTSVLGSAGEHHSNLLPWRRGLRFHGIPLADDGHVNLESVEPLLQAVNPKLLTTSTISNAFGNLHPVDPLTRIAHAAGCDVLLDANQSVAHHRMDVRALDCEYLCFSGHKLGGPTGIGVLYAKRDRLELLQPRLFGGGMVESVDSDGYELADLPMRLESGTASFEGVIGLSAACEFFEAIGLESLAEHERQLTRQLHEGLTSIPRVTVRGPKLGTERGAIVSFHIQGLEAHGAARMLSNRANICVRSGFHCAQLAHESRGWRPTVRASFGVYNTSDEVDVLLNALRQITLNLG</sequence>
<comment type="cofactor">
    <cofactor evidence="1">
        <name>pyridoxal 5'-phosphate</name>
        <dbReference type="ChEBI" id="CHEBI:597326"/>
    </cofactor>
</comment>
<feature type="domain" description="Aminotransferase class V" evidence="8">
    <location>
        <begin position="80"/>
        <end position="442"/>
    </location>
</feature>
<dbReference type="InterPro" id="IPR010970">
    <property type="entry name" value="Cys_dSase_SufS"/>
</dbReference>
<dbReference type="EC" id="2.8.1.7" evidence="3"/>
<keyword evidence="5" id="KW-0663">Pyridoxal phosphate</keyword>
<evidence type="ECO:0000256" key="3">
    <source>
        <dbReference type="ARBA" id="ARBA00012239"/>
    </source>
</evidence>
<evidence type="ECO:0000313" key="10">
    <source>
        <dbReference type="Proteomes" id="UP000315010"/>
    </source>
</evidence>
<dbReference type="InterPro" id="IPR015422">
    <property type="entry name" value="PyrdxlP-dep_Trfase_small"/>
</dbReference>
<dbReference type="Gene3D" id="3.40.640.10">
    <property type="entry name" value="Type I PLP-dependent aspartate aminotransferase-like (Major domain)"/>
    <property type="match status" value="1"/>
</dbReference>
<dbReference type="Pfam" id="PF00266">
    <property type="entry name" value="Aminotran_5"/>
    <property type="match status" value="1"/>
</dbReference>
<feature type="compositionally biased region" description="Basic and acidic residues" evidence="7">
    <location>
        <begin position="9"/>
        <end position="22"/>
    </location>
</feature>
<comment type="catalytic activity">
    <reaction evidence="6">
        <text>(sulfur carrier)-H + L-cysteine = (sulfur carrier)-SH + L-alanine</text>
        <dbReference type="Rhea" id="RHEA:43892"/>
        <dbReference type="Rhea" id="RHEA-COMP:14737"/>
        <dbReference type="Rhea" id="RHEA-COMP:14739"/>
        <dbReference type="ChEBI" id="CHEBI:29917"/>
        <dbReference type="ChEBI" id="CHEBI:35235"/>
        <dbReference type="ChEBI" id="CHEBI:57972"/>
        <dbReference type="ChEBI" id="CHEBI:64428"/>
        <dbReference type="EC" id="2.8.1.7"/>
    </reaction>
</comment>
<dbReference type="GO" id="GO:0031071">
    <property type="term" value="F:cysteine desulfurase activity"/>
    <property type="evidence" value="ECO:0007669"/>
    <property type="project" value="UniProtKB-EC"/>
</dbReference>